<dbReference type="EMBL" id="FNIN01000001">
    <property type="protein sequence ID" value="SDN29582.1"/>
    <property type="molecule type" value="Genomic_DNA"/>
</dbReference>
<sequence length="224" mass="27016">MKNFKFVIIFAFLLVCLFSCSISVKKESPFVQSSLVDSAYSYRIKFLNSFLEGKFCDAKIYFNKSNLIFATHDKVEMIGLNFYYLYRLYQYIGEERIRFYKCSEYYLGKKLSNFISSSKDLIYKRMVEQKKYHSLWLKINKEKNPIYISVYSRKVVECAPIKWKKKFLTLAFNIDKKYGWTLFLVEDWKLKKRFFSSKEADKHLEVLKSSLENCDFNDDLYYFK</sequence>
<reference evidence="1 2" key="1">
    <citation type="submission" date="2016-10" db="EMBL/GenBank/DDBJ databases">
        <authorList>
            <person name="de Groot N.N."/>
        </authorList>
    </citation>
    <scope>NUCLEOTIDE SEQUENCE [LARGE SCALE GENOMIC DNA]</scope>
    <source>
        <strain evidence="1 2">DSM 15269</strain>
    </source>
</reference>
<dbReference type="Proteomes" id="UP000199602">
    <property type="component" value="Unassembled WGS sequence"/>
</dbReference>
<proteinExistence type="predicted"/>
<accession>A0A1H0A757</accession>
<dbReference type="STRING" id="206665.SAMN04488516_101313"/>
<organism evidence="1 2">
    <name type="scientific">Desulfonauticus submarinus</name>
    <dbReference type="NCBI Taxonomy" id="206665"/>
    <lineage>
        <taxon>Bacteria</taxon>
        <taxon>Pseudomonadati</taxon>
        <taxon>Thermodesulfobacteriota</taxon>
        <taxon>Desulfovibrionia</taxon>
        <taxon>Desulfovibrionales</taxon>
        <taxon>Desulfonauticaceae</taxon>
        <taxon>Desulfonauticus</taxon>
    </lineage>
</organism>
<dbReference type="OrthoDB" id="5471641at2"/>
<evidence type="ECO:0000313" key="1">
    <source>
        <dbReference type="EMBL" id="SDN29582.1"/>
    </source>
</evidence>
<dbReference type="RefSeq" id="WP_092062337.1">
    <property type="nucleotide sequence ID" value="NZ_FNIN01000001.1"/>
</dbReference>
<dbReference type="AlphaFoldDB" id="A0A1H0A757"/>
<gene>
    <name evidence="1" type="ORF">SAMN04488516_101313</name>
</gene>
<keyword evidence="2" id="KW-1185">Reference proteome</keyword>
<protein>
    <submittedName>
        <fullName evidence="1">Uncharacterized protein</fullName>
    </submittedName>
</protein>
<name>A0A1H0A757_9BACT</name>
<evidence type="ECO:0000313" key="2">
    <source>
        <dbReference type="Proteomes" id="UP000199602"/>
    </source>
</evidence>